<dbReference type="InterPro" id="IPR029044">
    <property type="entry name" value="Nucleotide-diphossugar_trans"/>
</dbReference>
<sequence>MRKILVLMATYNGEKYLSEQLRSIWDQENVEVSVLIRDDGSTDGTHELLNHYQKEGKLEWYTGKHLNVSKGYFDLMCHAKGYEADYIAFSDQDDVWDRDKLFVAVKKLETAEETVPALYYCGQELVDGKLNPIAKHELNRERNLTARFVLSDFAGCTGVFNKKLLNEVVKFKPEYMLMHDTWVLKVCLCLGGKVYVDPESHMKYRQHGGNTVGLGRSLPAYMKQVGQYLNEYQIERQMKELVRGYGNEMVPEYRNLAEMICEYRHNRRYRKKLLDRKYINFCNKGLNLTYWLKVQLNKL</sequence>
<reference evidence="2 3" key="1">
    <citation type="submission" date="2024-03" db="EMBL/GenBank/DDBJ databases">
        <title>Human intestinal bacterial collection.</title>
        <authorList>
            <person name="Pauvert C."/>
            <person name="Hitch T.C.A."/>
            <person name="Clavel T."/>
        </authorList>
    </citation>
    <scope>NUCLEOTIDE SEQUENCE [LARGE SCALE GENOMIC DNA]</scope>
    <source>
        <strain evidence="2 3">CLA-AA-H132</strain>
    </source>
</reference>
<dbReference type="RefSeq" id="WP_349164628.1">
    <property type="nucleotide sequence ID" value="NZ_JBBMFE010000008.1"/>
</dbReference>
<gene>
    <name evidence="2" type="ORF">WMO29_09710</name>
</gene>
<protein>
    <submittedName>
        <fullName evidence="2">Glycosyltransferase family 2 protein</fullName>
    </submittedName>
</protein>
<evidence type="ECO:0000313" key="3">
    <source>
        <dbReference type="Proteomes" id="UP001438008"/>
    </source>
</evidence>
<feature type="domain" description="Glycosyltransferase 2-like" evidence="1">
    <location>
        <begin position="6"/>
        <end position="167"/>
    </location>
</feature>
<dbReference type="SUPFAM" id="SSF53448">
    <property type="entry name" value="Nucleotide-diphospho-sugar transferases"/>
    <property type="match status" value="1"/>
</dbReference>
<comment type="caution">
    <text evidence="2">The sequence shown here is derived from an EMBL/GenBank/DDBJ whole genome shotgun (WGS) entry which is preliminary data.</text>
</comment>
<dbReference type="Gene3D" id="3.90.550.10">
    <property type="entry name" value="Spore Coat Polysaccharide Biosynthesis Protein SpsA, Chain A"/>
    <property type="match status" value="1"/>
</dbReference>
<dbReference type="PANTHER" id="PTHR22916:SF3">
    <property type="entry name" value="UDP-GLCNAC:BETAGAL BETA-1,3-N-ACETYLGLUCOSAMINYLTRANSFERASE-LIKE PROTEIN 1"/>
    <property type="match status" value="1"/>
</dbReference>
<organism evidence="2 3">
    <name type="scientific">Laedolimicola intestinihominis</name>
    <dbReference type="NCBI Taxonomy" id="3133166"/>
    <lineage>
        <taxon>Bacteria</taxon>
        <taxon>Bacillati</taxon>
        <taxon>Bacillota</taxon>
        <taxon>Clostridia</taxon>
        <taxon>Lachnospirales</taxon>
        <taxon>Lachnospiraceae</taxon>
        <taxon>Laedolimicola</taxon>
    </lineage>
</organism>
<proteinExistence type="predicted"/>
<dbReference type="CDD" id="cd04196">
    <property type="entry name" value="GT_2_like_d"/>
    <property type="match status" value="1"/>
</dbReference>
<dbReference type="InterPro" id="IPR001173">
    <property type="entry name" value="Glyco_trans_2-like"/>
</dbReference>
<dbReference type="PANTHER" id="PTHR22916">
    <property type="entry name" value="GLYCOSYLTRANSFERASE"/>
    <property type="match status" value="1"/>
</dbReference>
<keyword evidence="3" id="KW-1185">Reference proteome</keyword>
<dbReference type="EMBL" id="JBBMFE010000008">
    <property type="protein sequence ID" value="MEQ2472757.1"/>
    <property type="molecule type" value="Genomic_DNA"/>
</dbReference>
<evidence type="ECO:0000259" key="1">
    <source>
        <dbReference type="Pfam" id="PF00535"/>
    </source>
</evidence>
<accession>A0ABV1FI91</accession>
<name>A0ABV1FI91_9FIRM</name>
<dbReference type="Pfam" id="PF00535">
    <property type="entry name" value="Glycos_transf_2"/>
    <property type="match status" value="1"/>
</dbReference>
<dbReference type="Proteomes" id="UP001438008">
    <property type="component" value="Unassembled WGS sequence"/>
</dbReference>
<evidence type="ECO:0000313" key="2">
    <source>
        <dbReference type="EMBL" id="MEQ2472757.1"/>
    </source>
</evidence>